<dbReference type="InterPro" id="IPR001626">
    <property type="entry name" value="ABC_TroCD"/>
</dbReference>
<evidence type="ECO:0000256" key="6">
    <source>
        <dbReference type="ARBA" id="ARBA00022989"/>
    </source>
</evidence>
<keyword evidence="3 8" id="KW-0813">Transport</keyword>
<accession>A0A0D6FC77</accession>
<dbReference type="Gene3D" id="1.10.3470.10">
    <property type="entry name" value="ABC transporter involved in vitamin B12 uptake, BtuC"/>
    <property type="match status" value="1"/>
</dbReference>
<evidence type="ECO:0000313" key="9">
    <source>
        <dbReference type="EMBL" id="CAB0581362.1"/>
    </source>
</evidence>
<proteinExistence type="inferred from homology"/>
<dbReference type="KEGG" id="cdip:ERS451417_00137"/>
<evidence type="ECO:0000256" key="4">
    <source>
        <dbReference type="ARBA" id="ARBA00022475"/>
    </source>
</evidence>
<dbReference type="PANTHER" id="PTHR30477:SF3">
    <property type="entry name" value="METAL TRANSPORT SYSTEM MEMBRANE PROTEIN CT_069-RELATED"/>
    <property type="match status" value="1"/>
</dbReference>
<keyword evidence="7" id="KW-0472">Membrane</keyword>
<evidence type="ECO:0000256" key="8">
    <source>
        <dbReference type="RuleBase" id="RU003943"/>
    </source>
</evidence>
<dbReference type="PANTHER" id="PTHR30477">
    <property type="entry name" value="ABC-TRANSPORTER METAL-BINDING PROTEIN"/>
    <property type="match status" value="1"/>
</dbReference>
<keyword evidence="4" id="KW-1003">Cell membrane</keyword>
<organism evidence="9 10">
    <name type="scientific">Corynebacterium diphtheriae</name>
    <dbReference type="NCBI Taxonomy" id="1717"/>
    <lineage>
        <taxon>Bacteria</taxon>
        <taxon>Bacillati</taxon>
        <taxon>Actinomycetota</taxon>
        <taxon>Actinomycetes</taxon>
        <taxon>Mycobacteriales</taxon>
        <taxon>Corynebacteriaceae</taxon>
        <taxon>Corynebacterium</taxon>
    </lineage>
</organism>
<keyword evidence="6" id="KW-1133">Transmembrane helix</keyword>
<evidence type="ECO:0000256" key="7">
    <source>
        <dbReference type="ARBA" id="ARBA00023136"/>
    </source>
</evidence>
<sequence>MSLIEFLSEFSFRRVVLGTMLIGLCSGAMGTFLYLRRQSMMSDVIGHSATPGVMGSFLLFSTVPVLAGSQLLAQWGIDARSMPVITVGALITGLASALLADKVAATTRIGIDATMAVMLSLFLGGGLILLQIIQRGRYKGKGGIDELMFGNAATLTNLDVRTLAVVSVVILGVIVALWRPFTLLVFDPVLARMSGMPRWINGVLFVIITLGMVIGVKAVGLILMIAFAVFPPAAARQWSRTALQMVVASALIGGASAVLGTYISISVGKVPTGPVIVLVLAATVLVSMVLSPRRSGVSA</sequence>
<dbReference type="Proteomes" id="UP000480222">
    <property type="component" value="Unassembled WGS sequence"/>
</dbReference>
<dbReference type="GeneID" id="29421976"/>
<evidence type="ECO:0000256" key="3">
    <source>
        <dbReference type="ARBA" id="ARBA00022448"/>
    </source>
</evidence>
<reference evidence="9 10" key="1">
    <citation type="submission" date="2020-02" db="EMBL/GenBank/DDBJ databases">
        <authorList>
            <person name="Brisse S."/>
        </authorList>
    </citation>
    <scope>NUCLEOTIDE SEQUENCE [LARGE SCALE GENOMIC DNA]</scope>
    <source>
        <strain evidence="9">CIP107547</strain>
    </source>
</reference>
<comment type="caution">
    <text evidence="9">The sequence shown here is derived from an EMBL/GenBank/DDBJ whole genome shotgun (WGS) entry which is preliminary data.</text>
</comment>
<dbReference type="GO" id="GO:0010043">
    <property type="term" value="P:response to zinc ion"/>
    <property type="evidence" value="ECO:0007669"/>
    <property type="project" value="TreeGrafter"/>
</dbReference>
<evidence type="ECO:0000313" key="10">
    <source>
        <dbReference type="Proteomes" id="UP000480222"/>
    </source>
</evidence>
<dbReference type="RefSeq" id="WP_014318482.1">
    <property type="nucleotide sequence ID" value="NZ_CABVGJ010000014.1"/>
</dbReference>
<protein>
    <submittedName>
        <fullName evidence="9">Metal ABC transporter permease</fullName>
    </submittedName>
</protein>
<comment type="similarity">
    <text evidence="2 8">Belongs to the ABC-3 integral membrane protein family.</text>
</comment>
<comment type="subcellular location">
    <subcellularLocation>
        <location evidence="1 8">Cell membrane</location>
        <topology evidence="1 8">Multi-pass membrane protein</topology>
    </subcellularLocation>
</comment>
<dbReference type="GO" id="GO:0043190">
    <property type="term" value="C:ATP-binding cassette (ABC) transporter complex"/>
    <property type="evidence" value="ECO:0007669"/>
    <property type="project" value="InterPro"/>
</dbReference>
<dbReference type="SUPFAM" id="SSF81345">
    <property type="entry name" value="ABC transporter involved in vitamin B12 uptake, BtuC"/>
    <property type="match status" value="1"/>
</dbReference>
<keyword evidence="5 8" id="KW-0812">Transmembrane</keyword>
<dbReference type="EMBL" id="CADDAV010000001">
    <property type="protein sequence ID" value="CAB0581362.1"/>
    <property type="molecule type" value="Genomic_DNA"/>
</dbReference>
<dbReference type="GO" id="GO:0055085">
    <property type="term" value="P:transmembrane transport"/>
    <property type="evidence" value="ECO:0007669"/>
    <property type="project" value="InterPro"/>
</dbReference>
<dbReference type="InterPro" id="IPR037294">
    <property type="entry name" value="ABC_BtuC-like"/>
</dbReference>
<evidence type="ECO:0000256" key="5">
    <source>
        <dbReference type="ARBA" id="ARBA00022692"/>
    </source>
</evidence>
<gene>
    <name evidence="9" type="ORF">CIP107547_00266</name>
</gene>
<dbReference type="Pfam" id="PF00950">
    <property type="entry name" value="ABC-3"/>
    <property type="match status" value="1"/>
</dbReference>
<evidence type="ECO:0000256" key="2">
    <source>
        <dbReference type="ARBA" id="ARBA00008034"/>
    </source>
</evidence>
<dbReference type="AlphaFoldDB" id="A0A0D6FC77"/>
<evidence type="ECO:0000256" key="1">
    <source>
        <dbReference type="ARBA" id="ARBA00004651"/>
    </source>
</evidence>
<name>A0A0D6FC77_CORDP</name>